<accession>A0A2P5AZM0</accession>
<evidence type="ECO:0000313" key="3">
    <source>
        <dbReference type="Proteomes" id="UP000237105"/>
    </source>
</evidence>
<keyword evidence="3" id="KW-1185">Reference proteome</keyword>
<dbReference type="InterPro" id="IPR002156">
    <property type="entry name" value="RNaseH_domain"/>
</dbReference>
<dbReference type="OrthoDB" id="1752183at2759"/>
<dbReference type="GO" id="GO:0004523">
    <property type="term" value="F:RNA-DNA hybrid ribonuclease activity"/>
    <property type="evidence" value="ECO:0007669"/>
    <property type="project" value="InterPro"/>
</dbReference>
<protein>
    <recommendedName>
        <fullName evidence="1">RNase H type-1 domain-containing protein</fullName>
    </recommendedName>
</protein>
<reference evidence="3" key="1">
    <citation type="submission" date="2016-06" db="EMBL/GenBank/DDBJ databases">
        <title>Parallel loss of symbiosis genes in relatives of nitrogen-fixing non-legume Parasponia.</title>
        <authorList>
            <person name="Van Velzen R."/>
            <person name="Holmer R."/>
            <person name="Bu F."/>
            <person name="Rutten L."/>
            <person name="Van Zeijl A."/>
            <person name="Liu W."/>
            <person name="Santuari L."/>
            <person name="Cao Q."/>
            <person name="Sharma T."/>
            <person name="Shen D."/>
            <person name="Roswanjaya Y."/>
            <person name="Wardhani T."/>
            <person name="Kalhor M.S."/>
            <person name="Jansen J."/>
            <person name="Van den Hoogen J."/>
            <person name="Gungor B."/>
            <person name="Hartog M."/>
            <person name="Hontelez J."/>
            <person name="Verver J."/>
            <person name="Yang W.-C."/>
            <person name="Schijlen E."/>
            <person name="Repin R."/>
            <person name="Schilthuizen M."/>
            <person name="Schranz E."/>
            <person name="Heidstra R."/>
            <person name="Miyata K."/>
            <person name="Fedorova E."/>
            <person name="Kohlen W."/>
            <person name="Bisseling T."/>
            <person name="Smit S."/>
            <person name="Geurts R."/>
        </authorList>
    </citation>
    <scope>NUCLEOTIDE SEQUENCE [LARGE SCALE GENOMIC DNA]</scope>
    <source>
        <strain evidence="3">cv. WU1-14</strain>
    </source>
</reference>
<dbReference type="AlphaFoldDB" id="A0A2P5AZM0"/>
<dbReference type="Proteomes" id="UP000237105">
    <property type="component" value="Unassembled WGS sequence"/>
</dbReference>
<sequence length="86" mass="9257">MTGFFDPMTAQCLAIREGLSFALSSGLRVQIIQTDSSNAVKEMLKEEVWSSLGLIIGDIRWLIMLSGGGTCTLHSSRGELGCPHVS</sequence>
<evidence type="ECO:0000259" key="1">
    <source>
        <dbReference type="Pfam" id="PF13456"/>
    </source>
</evidence>
<dbReference type="GO" id="GO:0003676">
    <property type="term" value="F:nucleic acid binding"/>
    <property type="evidence" value="ECO:0007669"/>
    <property type="project" value="InterPro"/>
</dbReference>
<evidence type="ECO:0000313" key="2">
    <source>
        <dbReference type="EMBL" id="PON41994.1"/>
    </source>
</evidence>
<dbReference type="Pfam" id="PF13456">
    <property type="entry name" value="RVT_3"/>
    <property type="match status" value="1"/>
</dbReference>
<name>A0A2P5AZM0_PARAD</name>
<comment type="caution">
    <text evidence="2">The sequence shown here is derived from an EMBL/GenBank/DDBJ whole genome shotgun (WGS) entry which is preliminary data.</text>
</comment>
<dbReference type="EMBL" id="JXTB01000402">
    <property type="protein sequence ID" value="PON41994.1"/>
    <property type="molecule type" value="Genomic_DNA"/>
</dbReference>
<organism evidence="2 3">
    <name type="scientific">Parasponia andersonii</name>
    <name type="common">Sponia andersonii</name>
    <dbReference type="NCBI Taxonomy" id="3476"/>
    <lineage>
        <taxon>Eukaryota</taxon>
        <taxon>Viridiplantae</taxon>
        <taxon>Streptophyta</taxon>
        <taxon>Embryophyta</taxon>
        <taxon>Tracheophyta</taxon>
        <taxon>Spermatophyta</taxon>
        <taxon>Magnoliopsida</taxon>
        <taxon>eudicotyledons</taxon>
        <taxon>Gunneridae</taxon>
        <taxon>Pentapetalae</taxon>
        <taxon>rosids</taxon>
        <taxon>fabids</taxon>
        <taxon>Rosales</taxon>
        <taxon>Cannabaceae</taxon>
        <taxon>Parasponia</taxon>
    </lineage>
</organism>
<gene>
    <name evidence="2" type="ORF">PanWU01x14_285260</name>
</gene>
<proteinExistence type="predicted"/>
<feature type="domain" description="RNase H type-1" evidence="1">
    <location>
        <begin position="4"/>
        <end position="63"/>
    </location>
</feature>